<evidence type="ECO:0000256" key="3">
    <source>
        <dbReference type="ARBA" id="ARBA00022723"/>
    </source>
</evidence>
<feature type="domain" description="Alcohol dehydrogenase-like C-terminal" evidence="7">
    <location>
        <begin position="161"/>
        <end position="293"/>
    </location>
</feature>
<name>A0ABU1X4L5_SPHXE</name>
<keyword evidence="10" id="KW-1185">Reference proteome</keyword>
<dbReference type="SUPFAM" id="SSF50129">
    <property type="entry name" value="GroES-like"/>
    <property type="match status" value="1"/>
</dbReference>
<feature type="domain" description="Alcohol dehydrogenase-like N-terminal" evidence="8">
    <location>
        <begin position="23"/>
        <end position="113"/>
    </location>
</feature>
<evidence type="ECO:0000313" key="9">
    <source>
        <dbReference type="EMBL" id="MDR7156500.1"/>
    </source>
</evidence>
<keyword evidence="4 6" id="KW-0862">Zinc</keyword>
<keyword evidence="3 6" id="KW-0479">Metal-binding</keyword>
<dbReference type="InterPro" id="IPR013149">
    <property type="entry name" value="ADH-like_C"/>
</dbReference>
<dbReference type="PROSITE" id="PS00059">
    <property type="entry name" value="ADH_ZINC"/>
    <property type="match status" value="1"/>
</dbReference>
<reference evidence="9 10" key="1">
    <citation type="submission" date="2023-07" db="EMBL/GenBank/DDBJ databases">
        <title>Sorghum-associated microbial communities from plants grown in Nebraska, USA.</title>
        <authorList>
            <person name="Schachtman D."/>
        </authorList>
    </citation>
    <scope>NUCLEOTIDE SEQUENCE [LARGE SCALE GENOMIC DNA]</scope>
    <source>
        <strain evidence="9 10">4256</strain>
    </source>
</reference>
<evidence type="ECO:0000256" key="2">
    <source>
        <dbReference type="ARBA" id="ARBA00008072"/>
    </source>
</evidence>
<dbReference type="InterPro" id="IPR011032">
    <property type="entry name" value="GroES-like_sf"/>
</dbReference>
<dbReference type="Gene3D" id="3.40.50.720">
    <property type="entry name" value="NAD(P)-binding Rossmann-like Domain"/>
    <property type="match status" value="1"/>
</dbReference>
<dbReference type="Proteomes" id="UP001267638">
    <property type="component" value="Unassembled WGS sequence"/>
</dbReference>
<evidence type="ECO:0000313" key="10">
    <source>
        <dbReference type="Proteomes" id="UP001267638"/>
    </source>
</evidence>
<dbReference type="PANTHER" id="PTHR43161:SF23">
    <property type="entry name" value="(R,R)-BUTANEDIOL DEHYDROGENASE-RELATED"/>
    <property type="match status" value="1"/>
</dbReference>
<evidence type="ECO:0000259" key="8">
    <source>
        <dbReference type="Pfam" id="PF08240"/>
    </source>
</evidence>
<gene>
    <name evidence="9" type="ORF">J2W40_003344</name>
</gene>
<accession>A0ABU1X4L5</accession>
<dbReference type="PANTHER" id="PTHR43161">
    <property type="entry name" value="SORBITOL DEHYDROGENASE"/>
    <property type="match status" value="1"/>
</dbReference>
<dbReference type="Pfam" id="PF08240">
    <property type="entry name" value="ADH_N"/>
    <property type="match status" value="1"/>
</dbReference>
<dbReference type="SUPFAM" id="SSF51735">
    <property type="entry name" value="NAD(P)-binding Rossmann-fold domains"/>
    <property type="match status" value="1"/>
</dbReference>
<proteinExistence type="inferred from homology"/>
<comment type="caution">
    <text evidence="9">The sequence shown here is derived from an EMBL/GenBank/DDBJ whole genome shotgun (WGS) entry which is preliminary data.</text>
</comment>
<dbReference type="RefSeq" id="WP_310226854.1">
    <property type="nucleotide sequence ID" value="NZ_JAVDWV010000016.1"/>
</dbReference>
<dbReference type="Gene3D" id="3.90.180.10">
    <property type="entry name" value="Medium-chain alcohol dehydrogenases, catalytic domain"/>
    <property type="match status" value="1"/>
</dbReference>
<comment type="cofactor">
    <cofactor evidence="1 6">
        <name>Zn(2+)</name>
        <dbReference type="ChEBI" id="CHEBI:29105"/>
    </cofactor>
</comment>
<evidence type="ECO:0000256" key="4">
    <source>
        <dbReference type="ARBA" id="ARBA00022833"/>
    </source>
</evidence>
<dbReference type="Pfam" id="PF00107">
    <property type="entry name" value="ADH_zinc_N"/>
    <property type="match status" value="1"/>
</dbReference>
<organism evidence="9 10">
    <name type="scientific">Sphingobium xenophagum</name>
    <dbReference type="NCBI Taxonomy" id="121428"/>
    <lineage>
        <taxon>Bacteria</taxon>
        <taxon>Pseudomonadati</taxon>
        <taxon>Pseudomonadota</taxon>
        <taxon>Alphaproteobacteria</taxon>
        <taxon>Sphingomonadales</taxon>
        <taxon>Sphingomonadaceae</taxon>
        <taxon>Sphingobium</taxon>
    </lineage>
</organism>
<dbReference type="InterPro" id="IPR036291">
    <property type="entry name" value="NAD(P)-bd_dom_sf"/>
</dbReference>
<dbReference type="InterPro" id="IPR013154">
    <property type="entry name" value="ADH-like_N"/>
</dbReference>
<dbReference type="EMBL" id="JAVDWV010000016">
    <property type="protein sequence ID" value="MDR7156500.1"/>
    <property type="molecule type" value="Genomic_DNA"/>
</dbReference>
<protein>
    <submittedName>
        <fullName evidence="9">Threonine dehydrogenase-like Zn-dependent dehydrogenase</fullName>
    </submittedName>
</protein>
<evidence type="ECO:0000256" key="6">
    <source>
        <dbReference type="RuleBase" id="RU361277"/>
    </source>
</evidence>
<evidence type="ECO:0000256" key="5">
    <source>
        <dbReference type="ARBA" id="ARBA00023002"/>
    </source>
</evidence>
<sequence length="337" mass="36190">MKAVRVLTPGNYSIDDVPMPTCGPRDALVKVAACGICGSDIHFVKWGTLRDDGLPMALGHEATGIIESVGSEVDTLTPGMRVFISPTAHDGSTIGAGIHDGAFASHVAIRNAVLGKNLLSIPDDLDLRRAALVEPLAVGLHTVNRGNSDETTKAVVYGCGPIGLAAILWLSRRNASHIVAIDIADERLEFARRMGAHATINPKLEDVEARLVELHGNGPNVKTKATVGTDVFYDLAAGPGILDQVINMAKLRSRVVVGAIYFEPVPINFRELILRELEITTAGPYEQELRDVLAELPHVNGEVLDAYVTGTYPFEQFDEAFIVAKQPSSAKILVTFE</sequence>
<keyword evidence="5" id="KW-0560">Oxidoreductase</keyword>
<evidence type="ECO:0000256" key="1">
    <source>
        <dbReference type="ARBA" id="ARBA00001947"/>
    </source>
</evidence>
<comment type="similarity">
    <text evidence="2 6">Belongs to the zinc-containing alcohol dehydrogenase family.</text>
</comment>
<dbReference type="InterPro" id="IPR002328">
    <property type="entry name" value="ADH_Zn_CS"/>
</dbReference>
<evidence type="ECO:0000259" key="7">
    <source>
        <dbReference type="Pfam" id="PF00107"/>
    </source>
</evidence>